<keyword evidence="3 5" id="KW-0574">Periplasm</keyword>
<evidence type="ECO:0000256" key="4">
    <source>
        <dbReference type="ARBA" id="ARBA00023157"/>
    </source>
</evidence>
<evidence type="ECO:0000259" key="6">
    <source>
        <dbReference type="PROSITE" id="PS50983"/>
    </source>
</evidence>
<evidence type="ECO:0000313" key="7">
    <source>
        <dbReference type="EMBL" id="TDB59039.1"/>
    </source>
</evidence>
<feature type="binding site" evidence="5">
    <location>
        <position position="58"/>
    </location>
    <ligand>
        <name>cyanocob(III)alamin</name>
        <dbReference type="ChEBI" id="CHEBI:17439"/>
    </ligand>
</feature>
<dbReference type="GO" id="GO:0042597">
    <property type="term" value="C:periplasmic space"/>
    <property type="evidence" value="ECO:0007669"/>
    <property type="project" value="UniProtKB-SubCell"/>
</dbReference>
<keyword evidence="4 5" id="KW-1015">Disulfide bond</keyword>
<gene>
    <name evidence="5" type="primary">btuF</name>
    <name evidence="7" type="ORF">C5467_09225</name>
</gene>
<dbReference type="PANTHER" id="PTHR42860">
    <property type="entry name" value="VITAMIN B12-BINDING PROTEIN"/>
    <property type="match status" value="1"/>
</dbReference>
<evidence type="ECO:0000313" key="8">
    <source>
        <dbReference type="Proteomes" id="UP000295598"/>
    </source>
</evidence>
<comment type="subunit">
    <text evidence="5">The complex is composed of two ATP-binding proteins (BtuD), two transmembrane proteins (BtuC) and a solute-binding protein (BtuF).</text>
</comment>
<dbReference type="InterPro" id="IPR002491">
    <property type="entry name" value="ABC_transptr_periplasmic_BD"/>
</dbReference>
<dbReference type="CDD" id="cd01144">
    <property type="entry name" value="BtuF"/>
    <property type="match status" value="1"/>
</dbReference>
<organism evidence="7 8">
    <name type="scientific">Photorhabdus khanii subsp. guanajuatensis</name>
    <dbReference type="NCBI Taxonomy" id="2100166"/>
    <lineage>
        <taxon>Bacteria</taxon>
        <taxon>Pseudomonadati</taxon>
        <taxon>Pseudomonadota</taxon>
        <taxon>Gammaproteobacteria</taxon>
        <taxon>Enterobacterales</taxon>
        <taxon>Morganellaceae</taxon>
        <taxon>Photorhabdus</taxon>
    </lineage>
</organism>
<comment type="caution">
    <text evidence="5">Lacks conserved residue(s) required for the propagation of feature annotation.</text>
</comment>
<dbReference type="GO" id="GO:0015889">
    <property type="term" value="P:cobalamin transport"/>
    <property type="evidence" value="ECO:0007669"/>
    <property type="project" value="UniProtKB-UniRule"/>
</dbReference>
<dbReference type="Pfam" id="PF01497">
    <property type="entry name" value="Peripla_BP_2"/>
    <property type="match status" value="1"/>
</dbReference>
<dbReference type="PANTHER" id="PTHR42860:SF1">
    <property type="entry name" value="VITAMIN B12-BINDING PROTEIN"/>
    <property type="match status" value="1"/>
</dbReference>
<evidence type="ECO:0000256" key="5">
    <source>
        <dbReference type="HAMAP-Rule" id="MF_01000"/>
    </source>
</evidence>
<proteinExistence type="inferred from homology"/>
<feature type="site" description="Important for BtuC binding" evidence="5">
    <location>
        <position position="80"/>
    </location>
</feature>
<name>A0A4R4JZC4_9GAMM</name>
<evidence type="ECO:0000256" key="1">
    <source>
        <dbReference type="ARBA" id="ARBA00022448"/>
    </source>
</evidence>
<accession>A0A4R4JZC4</accession>
<feature type="site" description="Important for BtuC binding" evidence="5">
    <location>
        <position position="210"/>
    </location>
</feature>
<keyword evidence="1 5" id="KW-0813">Transport</keyword>
<sequence>MKWIKSLSSVWLSLLLLLSGFGHSLHAESLRVISLSPSTTELAYAAGLGDNLIAASAYSDYPPQASKLEQVANWQGINLERIITLKPDMILAWRGGNPQRPLEQLASFGIKIFYSDPKTTEQIAQDLERLAEYSPHPEQAKKSAAELRQRFAALKQKYAATTPKPVFLQFGTQSLFTASGQTLQSEVLSTCGGRNIFADSPVPWPQVSREQVLTRKPETIVISGGPEQARLIENFWHPQLNAKVITLHEDWFHRAGPRIVLAAEQLCQQLNDKGGSDKAK</sequence>
<dbReference type="Proteomes" id="UP000295598">
    <property type="component" value="Unassembled WGS sequence"/>
</dbReference>
<dbReference type="PROSITE" id="PS50983">
    <property type="entry name" value="FE_B12_PBP"/>
    <property type="match status" value="1"/>
</dbReference>
<evidence type="ECO:0000256" key="3">
    <source>
        <dbReference type="ARBA" id="ARBA00022764"/>
    </source>
</evidence>
<dbReference type="SUPFAM" id="SSF53807">
    <property type="entry name" value="Helical backbone' metal receptor"/>
    <property type="match status" value="1"/>
</dbReference>
<feature type="domain" description="Fe/B12 periplasmic-binding" evidence="6">
    <location>
        <begin position="31"/>
        <end position="278"/>
    </location>
</feature>
<evidence type="ECO:0000256" key="2">
    <source>
        <dbReference type="ARBA" id="ARBA00022729"/>
    </source>
</evidence>
<dbReference type="Gene3D" id="3.40.50.1980">
    <property type="entry name" value="Nitrogenase molybdenum iron protein domain"/>
    <property type="match status" value="2"/>
</dbReference>
<comment type="function">
    <text evidence="5">Part of the ABC transporter complex BtuCDF involved in vitamin B12 import. Binds vitamin B12 and delivers it to the periplasmic surface of BtuC.</text>
</comment>
<dbReference type="EMBL" id="PUJY01000012">
    <property type="protein sequence ID" value="TDB59039.1"/>
    <property type="molecule type" value="Genomic_DNA"/>
</dbReference>
<protein>
    <recommendedName>
        <fullName evidence="5">Vitamin B12-binding protein</fullName>
    </recommendedName>
</protein>
<dbReference type="AlphaFoldDB" id="A0A4R4JZC4"/>
<dbReference type="NCBIfam" id="NF002894">
    <property type="entry name" value="PRK03379.1"/>
    <property type="match status" value="1"/>
</dbReference>
<feature type="disulfide bond" evidence="5">
    <location>
        <begin position="191"/>
        <end position="267"/>
    </location>
</feature>
<dbReference type="RefSeq" id="WP_132354136.1">
    <property type="nucleotide sequence ID" value="NZ_CAWOJO010000012.1"/>
</dbReference>
<comment type="similarity">
    <text evidence="5">Belongs to the BtuF family.</text>
</comment>
<dbReference type="HAMAP" id="MF_01000">
    <property type="entry name" value="BtuF"/>
    <property type="match status" value="1"/>
</dbReference>
<dbReference type="InterPro" id="IPR054828">
    <property type="entry name" value="Vit_B12_bind_prot"/>
</dbReference>
<comment type="caution">
    <text evidence="7">The sequence shown here is derived from an EMBL/GenBank/DDBJ whole genome shotgun (WGS) entry which is preliminary data.</text>
</comment>
<comment type="subcellular location">
    <subcellularLocation>
        <location evidence="5">Periplasm</location>
    </subcellularLocation>
</comment>
<dbReference type="InterPro" id="IPR051030">
    <property type="entry name" value="Vitamin_B12-ABC_binding"/>
</dbReference>
<dbReference type="NCBIfam" id="NF038402">
    <property type="entry name" value="TroA_like"/>
    <property type="match status" value="1"/>
</dbReference>
<dbReference type="InterPro" id="IPR023544">
    <property type="entry name" value="ABC_transptr_vit_B12-bd"/>
</dbReference>
<dbReference type="GO" id="GO:0031419">
    <property type="term" value="F:cobalamin binding"/>
    <property type="evidence" value="ECO:0007669"/>
    <property type="project" value="InterPro"/>
</dbReference>
<reference evidence="7 8" key="1">
    <citation type="journal article" date="2019" name="Int. J. Syst. Evol. Microbiol.">
        <title>Photorhabdus khanii subsp. guanajuatensis subsp. nov., isolated from Heterorhabditis atacamensis, and Photorhabdus luminescens subsp. mexicana subsp. nov., isolated from Heterorhabditis mexicana entomopathogenic nematodes.</title>
        <authorList>
            <person name="Machado R.A.R."/>
            <person name="Bruno P."/>
            <person name="Arce C.C.M."/>
            <person name="Liechti N."/>
            <person name="Kohler A."/>
            <person name="Bernal J."/>
            <person name="Bruggmann R."/>
            <person name="Turlings T.C.J."/>
        </authorList>
    </citation>
    <scope>NUCLEOTIDE SEQUENCE [LARGE SCALE GENOMIC DNA]</scope>
    <source>
        <strain evidence="7 8">MEX20-17</strain>
    </source>
</reference>
<keyword evidence="2 5" id="KW-0732">Signal</keyword>